<evidence type="ECO:0000313" key="1">
    <source>
        <dbReference type="EMBL" id="KAF6218524.1"/>
    </source>
</evidence>
<proteinExistence type="predicted"/>
<keyword evidence="2" id="KW-1185">Reference proteome</keyword>
<dbReference type="Proteomes" id="UP000593566">
    <property type="component" value="Unassembled WGS sequence"/>
</dbReference>
<organism evidence="1 2">
    <name type="scientific">Letharia lupina</name>
    <dbReference type="NCBI Taxonomy" id="560253"/>
    <lineage>
        <taxon>Eukaryota</taxon>
        <taxon>Fungi</taxon>
        <taxon>Dikarya</taxon>
        <taxon>Ascomycota</taxon>
        <taxon>Pezizomycotina</taxon>
        <taxon>Lecanoromycetes</taxon>
        <taxon>OSLEUM clade</taxon>
        <taxon>Lecanoromycetidae</taxon>
        <taxon>Lecanorales</taxon>
        <taxon>Lecanorineae</taxon>
        <taxon>Parmeliaceae</taxon>
        <taxon>Letharia</taxon>
    </lineage>
</organism>
<dbReference type="AlphaFoldDB" id="A0A8H6F8H0"/>
<dbReference type="EMBL" id="JACCJB010000022">
    <property type="protein sequence ID" value="KAF6218524.1"/>
    <property type="molecule type" value="Genomic_DNA"/>
</dbReference>
<name>A0A8H6F8H0_9LECA</name>
<protein>
    <submittedName>
        <fullName evidence="1">Uncharacterized protein</fullName>
    </submittedName>
</protein>
<accession>A0A8H6F8H0</accession>
<evidence type="ECO:0000313" key="2">
    <source>
        <dbReference type="Proteomes" id="UP000593566"/>
    </source>
</evidence>
<sequence>MSAPTDIEKPTGQRLASQYKVIERKELERSQYPCTLNSSSASIHDLAYHQSILGNEDNFAEQTTCSIFDVNGDGVGFLKPEVHDDELRCYIQAWTTASILLALTNSRLESNAPQCYSHYVGPNHVIVYHGFFTSKQQKGTTFASQISLSQTLARELLHTLEVSPHFVPLLLAEPEYAAPGTYHGYDPTGQLFRQGNATREEPY</sequence>
<reference evidence="1 2" key="1">
    <citation type="journal article" date="2020" name="Genomics">
        <title>Complete, high-quality genomes from long-read metagenomic sequencing of two wolf lichen thalli reveals enigmatic genome architecture.</title>
        <authorList>
            <person name="McKenzie S.K."/>
            <person name="Walston R.F."/>
            <person name="Allen J.L."/>
        </authorList>
    </citation>
    <scope>NUCLEOTIDE SEQUENCE [LARGE SCALE GENOMIC DNA]</scope>
    <source>
        <strain evidence="1">WasteWater1</strain>
    </source>
</reference>
<dbReference type="GeneID" id="59334278"/>
<dbReference type="RefSeq" id="XP_037147959.1">
    <property type="nucleotide sequence ID" value="XM_037296778.1"/>
</dbReference>
<gene>
    <name evidence="1" type="ORF">HO133_005873</name>
</gene>
<comment type="caution">
    <text evidence="1">The sequence shown here is derived from an EMBL/GenBank/DDBJ whole genome shotgun (WGS) entry which is preliminary data.</text>
</comment>